<comment type="caution">
    <text evidence="1">The sequence shown here is derived from an EMBL/GenBank/DDBJ whole genome shotgun (WGS) entry which is preliminary data.</text>
</comment>
<keyword evidence="2" id="KW-1185">Reference proteome</keyword>
<dbReference type="Proteomes" id="UP001283361">
    <property type="component" value="Unassembled WGS sequence"/>
</dbReference>
<accession>A0AAE1B7Z9</accession>
<dbReference type="EMBL" id="JAWDGP010000342">
    <property type="protein sequence ID" value="KAK3801292.1"/>
    <property type="molecule type" value="Genomic_DNA"/>
</dbReference>
<organism evidence="1 2">
    <name type="scientific">Elysia crispata</name>
    <name type="common">lettuce slug</name>
    <dbReference type="NCBI Taxonomy" id="231223"/>
    <lineage>
        <taxon>Eukaryota</taxon>
        <taxon>Metazoa</taxon>
        <taxon>Spiralia</taxon>
        <taxon>Lophotrochozoa</taxon>
        <taxon>Mollusca</taxon>
        <taxon>Gastropoda</taxon>
        <taxon>Heterobranchia</taxon>
        <taxon>Euthyneura</taxon>
        <taxon>Panpulmonata</taxon>
        <taxon>Sacoglossa</taxon>
        <taxon>Placobranchoidea</taxon>
        <taxon>Plakobranchidae</taxon>
        <taxon>Elysia</taxon>
    </lineage>
</organism>
<sequence length="184" mass="20383">MEGNLTLRPIDPNPIQGLCSGYRETKAELLAFDQQQPNSPVLCLIPPLLLPQYSSLFDSSPSPFSLQFSRTCRVVLLKHGQIVRVTCAHQHSGGVALYRKIETRGEDSRPIRADEISQRLDVTTYRGYCSMPSLGDCSMPSLDYCRMPSLGYCSMPSLGYCSMPSLGYCRMPPSVTVACLPRLL</sequence>
<gene>
    <name evidence="1" type="ORF">RRG08_067095</name>
</gene>
<name>A0AAE1B7Z9_9GAST</name>
<protein>
    <submittedName>
        <fullName evidence="1">Uncharacterized protein</fullName>
    </submittedName>
</protein>
<dbReference type="AlphaFoldDB" id="A0AAE1B7Z9"/>
<evidence type="ECO:0000313" key="1">
    <source>
        <dbReference type="EMBL" id="KAK3801292.1"/>
    </source>
</evidence>
<evidence type="ECO:0000313" key="2">
    <source>
        <dbReference type="Proteomes" id="UP001283361"/>
    </source>
</evidence>
<reference evidence="1" key="1">
    <citation type="journal article" date="2023" name="G3 (Bethesda)">
        <title>A reference genome for the long-term kleptoplast-retaining sea slug Elysia crispata morphotype clarki.</title>
        <authorList>
            <person name="Eastman K.E."/>
            <person name="Pendleton A.L."/>
            <person name="Shaikh M.A."/>
            <person name="Suttiyut T."/>
            <person name="Ogas R."/>
            <person name="Tomko P."/>
            <person name="Gavelis G."/>
            <person name="Widhalm J.R."/>
            <person name="Wisecaver J.H."/>
        </authorList>
    </citation>
    <scope>NUCLEOTIDE SEQUENCE</scope>
    <source>
        <strain evidence="1">ECLA1</strain>
    </source>
</reference>
<proteinExistence type="predicted"/>